<keyword evidence="2" id="KW-1185">Reference proteome</keyword>
<evidence type="ECO:0000313" key="1">
    <source>
        <dbReference type="EMBL" id="KAJ8672729.1"/>
    </source>
</evidence>
<sequence length="242" mass="27834">MDITKEPPSIESDFIARQKQLNDQLGDIEKSLNKHNNHRESRVPRLDELSRVSQNRNRIKGFRKRESIFKRPDKPAPRSTVQTVPDYHRHPTKWKYYNLEHVSDMTSESNSQAAFAFLDDIRKRKCEEENRKSSKKLNTCQGSTSMALACSSCEAQMEVDDVSEPKSSSSTVVAFKKPRKKNCPSEEAKPQFVSSKVVMPEYEFGTKKVSRRKREERASEDRTCKTSGIKLDHLSTYDDGEG</sequence>
<gene>
    <name evidence="1" type="ORF">QAD02_003989</name>
</gene>
<reference evidence="1" key="1">
    <citation type="submission" date="2023-04" db="EMBL/GenBank/DDBJ databases">
        <title>A chromosome-level genome assembly of the parasitoid wasp Eretmocerus hayati.</title>
        <authorList>
            <person name="Zhong Y."/>
            <person name="Liu S."/>
            <person name="Liu Y."/>
        </authorList>
    </citation>
    <scope>NUCLEOTIDE SEQUENCE</scope>
    <source>
        <strain evidence="1">ZJU_SS_LIU_2023</strain>
    </source>
</reference>
<comment type="caution">
    <text evidence="1">The sequence shown here is derived from an EMBL/GenBank/DDBJ whole genome shotgun (WGS) entry which is preliminary data.</text>
</comment>
<protein>
    <submittedName>
        <fullName evidence="1">Uncharacterized protein</fullName>
    </submittedName>
</protein>
<proteinExistence type="predicted"/>
<dbReference type="Proteomes" id="UP001239111">
    <property type="component" value="Chromosome 3"/>
</dbReference>
<accession>A0ACC2NN98</accession>
<evidence type="ECO:0000313" key="2">
    <source>
        <dbReference type="Proteomes" id="UP001239111"/>
    </source>
</evidence>
<name>A0ACC2NN98_9HYME</name>
<organism evidence="1 2">
    <name type="scientific">Eretmocerus hayati</name>
    <dbReference type="NCBI Taxonomy" id="131215"/>
    <lineage>
        <taxon>Eukaryota</taxon>
        <taxon>Metazoa</taxon>
        <taxon>Ecdysozoa</taxon>
        <taxon>Arthropoda</taxon>
        <taxon>Hexapoda</taxon>
        <taxon>Insecta</taxon>
        <taxon>Pterygota</taxon>
        <taxon>Neoptera</taxon>
        <taxon>Endopterygota</taxon>
        <taxon>Hymenoptera</taxon>
        <taxon>Apocrita</taxon>
        <taxon>Proctotrupomorpha</taxon>
        <taxon>Chalcidoidea</taxon>
        <taxon>Aphelinidae</taxon>
        <taxon>Aphelininae</taxon>
        <taxon>Eretmocerus</taxon>
    </lineage>
</organism>
<dbReference type="EMBL" id="CM056743">
    <property type="protein sequence ID" value="KAJ8672729.1"/>
    <property type="molecule type" value="Genomic_DNA"/>
</dbReference>